<dbReference type="GeneID" id="98121565"/>
<sequence length="199" mass="22384">MWLLKFVQPLFMAALLSTQVIAGDKQVPRPHDLGLNIPQHDKHGWKEVTTSDGFFATVFIAKKPSFIDVSSMQIPTATFKYYEAVLSIWADQTGLSVRNLDLITYQDVAGPDMVIIRDALEILGYNPSGVDSVFGIDISKDSPKDTEVWNLLSTTSFAKDAMEICNEFQEMSNQYIESFRVGRYGSDKWVSIRFATKAK</sequence>
<accession>A0ABR4M9V4</accession>
<evidence type="ECO:0000313" key="2">
    <source>
        <dbReference type="EMBL" id="KAL2885046.1"/>
    </source>
</evidence>
<organism evidence="2 3">
    <name type="scientific">Ceratocystis lukuohia</name>
    <dbReference type="NCBI Taxonomy" id="2019550"/>
    <lineage>
        <taxon>Eukaryota</taxon>
        <taxon>Fungi</taxon>
        <taxon>Dikarya</taxon>
        <taxon>Ascomycota</taxon>
        <taxon>Pezizomycotina</taxon>
        <taxon>Sordariomycetes</taxon>
        <taxon>Hypocreomycetidae</taxon>
        <taxon>Microascales</taxon>
        <taxon>Ceratocystidaceae</taxon>
        <taxon>Ceratocystis</taxon>
    </lineage>
</organism>
<feature type="signal peptide" evidence="1">
    <location>
        <begin position="1"/>
        <end position="22"/>
    </location>
</feature>
<evidence type="ECO:0000256" key="1">
    <source>
        <dbReference type="SAM" id="SignalP"/>
    </source>
</evidence>
<comment type="caution">
    <text evidence="2">The sequence shown here is derived from an EMBL/GenBank/DDBJ whole genome shotgun (WGS) entry which is preliminary data.</text>
</comment>
<keyword evidence="3" id="KW-1185">Reference proteome</keyword>
<dbReference type="Proteomes" id="UP001610728">
    <property type="component" value="Unassembled WGS sequence"/>
</dbReference>
<gene>
    <name evidence="2" type="ORF">HOO65_090341</name>
</gene>
<proteinExistence type="predicted"/>
<feature type="chain" id="PRO_5045601686" evidence="1">
    <location>
        <begin position="23"/>
        <end position="199"/>
    </location>
</feature>
<dbReference type="EMBL" id="JABSNW010000009">
    <property type="protein sequence ID" value="KAL2885046.1"/>
    <property type="molecule type" value="Genomic_DNA"/>
</dbReference>
<keyword evidence="1" id="KW-0732">Signal</keyword>
<dbReference type="RefSeq" id="XP_070856227.1">
    <property type="nucleotide sequence ID" value="XM_071001692.1"/>
</dbReference>
<reference evidence="2 3" key="1">
    <citation type="submission" date="2020-05" db="EMBL/GenBank/DDBJ databases">
        <title>Ceratocystis lukuohia genome.</title>
        <authorList>
            <person name="Harrington T.C."/>
            <person name="Kim K."/>
            <person name="Mayers C.G."/>
        </authorList>
    </citation>
    <scope>NUCLEOTIDE SEQUENCE [LARGE SCALE GENOMIC DNA]</scope>
    <source>
        <strain evidence="2 3">C4212</strain>
    </source>
</reference>
<evidence type="ECO:0000313" key="3">
    <source>
        <dbReference type="Proteomes" id="UP001610728"/>
    </source>
</evidence>
<protein>
    <submittedName>
        <fullName evidence="2">Uncharacterized protein</fullName>
    </submittedName>
</protein>
<name>A0ABR4M9V4_9PEZI</name>